<dbReference type="InterPro" id="IPR010982">
    <property type="entry name" value="Lambda_DNA-bd_dom_sf"/>
</dbReference>
<evidence type="ECO:0000313" key="5">
    <source>
        <dbReference type="EMBL" id="KPR48155.1"/>
    </source>
</evidence>
<evidence type="ECO:0000313" key="7">
    <source>
        <dbReference type="Proteomes" id="UP000050520"/>
    </source>
</evidence>
<evidence type="ECO:0000259" key="4">
    <source>
        <dbReference type="PROSITE" id="PS50943"/>
    </source>
</evidence>
<dbReference type="SUPFAM" id="SSF51306">
    <property type="entry name" value="LexA/Signal peptidase"/>
    <property type="match status" value="1"/>
</dbReference>
<dbReference type="AlphaFoldDB" id="A0A0N8LTC5"/>
<reference evidence="7" key="1">
    <citation type="submission" date="2015-09" db="EMBL/GenBank/DDBJ databases">
        <title>Prevalence of NDMs in South Africa.</title>
        <authorList>
            <person name="Osei Sekyere J."/>
            <person name="Govinden U."/>
            <person name="Essack S."/>
            <person name="Haldorsen B."/>
            <person name="Samuelsen O."/>
            <person name="Aasnaes B."/>
            <person name="Sundsfjord A."/>
        </authorList>
    </citation>
    <scope>NUCLEOTIDE SEQUENCE [LARGE SCALE GENOMIC DNA]</scope>
    <source>
        <strain evidence="7">ST62:944112508</strain>
    </source>
</reference>
<evidence type="ECO:0000256" key="2">
    <source>
        <dbReference type="ARBA" id="ARBA00023125"/>
    </source>
</evidence>
<dbReference type="RefSeq" id="WP_047418097.1">
    <property type="nucleotide sequence ID" value="NZ_CP125310.1"/>
</dbReference>
<dbReference type="CDD" id="cd00093">
    <property type="entry name" value="HTH_XRE"/>
    <property type="match status" value="1"/>
</dbReference>
<evidence type="ECO:0000256" key="1">
    <source>
        <dbReference type="ARBA" id="ARBA00023015"/>
    </source>
</evidence>
<dbReference type="PANTHER" id="PTHR40661">
    <property type="match status" value="1"/>
</dbReference>
<sequence>MSELIVHARDIMIEPMVQEEKARKDFSHRLALACDKAGLPVHGRQAEIAKKMKLTPKAVSKWFNGESIPRRGKLQELAASIGTTSTYLLGDSEADGISEGRLQKSTEIFRIDVLNVSVSAGPGVINSEFVEVLRSVEYSVEDARQMFNGRKQEQIRIINVRGDSMSGTIEPGDLLFVDISIQHFDGDGIYAFLYDETAHVKRLQKMKDKLLVISDNQTYRPWEPIEKEEMNKIFVFGKVIGSMPQTYRKHG</sequence>
<keyword evidence="2" id="KW-0238">DNA-binding</keyword>
<dbReference type="Proteomes" id="UP000050520">
    <property type="component" value="Unassembled WGS sequence"/>
</dbReference>
<dbReference type="EMBL" id="JABXRI010000001">
    <property type="protein sequence ID" value="MBA8064122.1"/>
    <property type="molecule type" value="Genomic_DNA"/>
</dbReference>
<dbReference type="Proteomes" id="UP000591803">
    <property type="component" value="Unassembled WGS sequence"/>
</dbReference>
<evidence type="ECO:0000313" key="8">
    <source>
        <dbReference type="Proteomes" id="UP000591803"/>
    </source>
</evidence>
<evidence type="ECO:0000313" key="6">
    <source>
        <dbReference type="EMBL" id="MBA8064122.1"/>
    </source>
</evidence>
<dbReference type="InterPro" id="IPR015927">
    <property type="entry name" value="Peptidase_S24_S26A/B/C"/>
</dbReference>
<dbReference type="GO" id="GO:0003677">
    <property type="term" value="F:DNA binding"/>
    <property type="evidence" value="ECO:0007669"/>
    <property type="project" value="UniProtKB-KW"/>
</dbReference>
<comment type="caution">
    <text evidence="6">The sequence shown here is derived from an EMBL/GenBank/DDBJ whole genome shotgun (WGS) entry which is preliminary data.</text>
</comment>
<evidence type="ECO:0000256" key="3">
    <source>
        <dbReference type="ARBA" id="ARBA00023163"/>
    </source>
</evidence>
<keyword evidence="1" id="KW-0805">Transcription regulation</keyword>
<feature type="domain" description="HTH cro/C1-type" evidence="4">
    <location>
        <begin position="45"/>
        <end position="88"/>
    </location>
</feature>
<organism evidence="6 8">
    <name type="scientific">Citrobacter freundii</name>
    <dbReference type="NCBI Taxonomy" id="546"/>
    <lineage>
        <taxon>Bacteria</taxon>
        <taxon>Pseudomonadati</taxon>
        <taxon>Pseudomonadota</taxon>
        <taxon>Gammaproteobacteria</taxon>
        <taxon>Enterobacterales</taxon>
        <taxon>Enterobacteriaceae</taxon>
        <taxon>Citrobacter</taxon>
        <taxon>Citrobacter freundii complex</taxon>
    </lineage>
</organism>
<keyword evidence="3" id="KW-0804">Transcription</keyword>
<proteinExistence type="predicted"/>
<name>A0A0N8LTC5_CITFR</name>
<gene>
    <name evidence="5" type="ORF">AN672_26045</name>
    <name evidence="6" type="ORF">HV077_17370</name>
</gene>
<dbReference type="SMART" id="SM00530">
    <property type="entry name" value="HTH_XRE"/>
    <property type="match status" value="1"/>
</dbReference>
<dbReference type="Gene3D" id="2.10.109.10">
    <property type="entry name" value="Umud Fragment, subunit A"/>
    <property type="match status" value="1"/>
</dbReference>
<dbReference type="InterPro" id="IPR039418">
    <property type="entry name" value="LexA-like"/>
</dbReference>
<dbReference type="InterPro" id="IPR036286">
    <property type="entry name" value="LexA/Signal_pep-like_sf"/>
</dbReference>
<dbReference type="CDD" id="cd06529">
    <property type="entry name" value="S24_LexA-like"/>
    <property type="match status" value="1"/>
</dbReference>
<dbReference type="SUPFAM" id="SSF47413">
    <property type="entry name" value="lambda repressor-like DNA-binding domains"/>
    <property type="match status" value="1"/>
</dbReference>
<reference evidence="5 7" key="2">
    <citation type="journal article" date="2017" name="PLoS ONE">
        <title>Genomic and phenotypic characterisation of fluoroquinolone resistance mechanisms in Enterobacteriaceae in Durban, South Africa.</title>
        <authorList>
            <person name="Osei Sekyere J."/>
            <person name="Amoako D.G."/>
        </authorList>
    </citation>
    <scope>NUCLEOTIDE SEQUENCE [LARGE SCALE GENOMIC DNA]</scope>
    <source>
        <strain evidence="5 7">ST62:944112508</strain>
    </source>
</reference>
<dbReference type="PROSITE" id="PS50943">
    <property type="entry name" value="HTH_CROC1"/>
    <property type="match status" value="1"/>
</dbReference>
<dbReference type="Pfam" id="PF00717">
    <property type="entry name" value="Peptidase_S24"/>
    <property type="match status" value="1"/>
</dbReference>
<dbReference type="Pfam" id="PF01381">
    <property type="entry name" value="HTH_3"/>
    <property type="match status" value="1"/>
</dbReference>
<protein>
    <submittedName>
        <fullName evidence="6">Helix-turn-helix transcriptional regulator</fullName>
    </submittedName>
    <submittedName>
        <fullName evidence="5">Ribonuclease BN</fullName>
    </submittedName>
</protein>
<dbReference type="PANTHER" id="PTHR40661:SF3">
    <property type="entry name" value="FELS-1 PROPHAGE TRANSCRIPTIONAL REGULATOR"/>
    <property type="match status" value="1"/>
</dbReference>
<dbReference type="InterPro" id="IPR001387">
    <property type="entry name" value="Cro/C1-type_HTH"/>
</dbReference>
<dbReference type="Gene3D" id="1.10.260.40">
    <property type="entry name" value="lambda repressor-like DNA-binding domains"/>
    <property type="match status" value="1"/>
</dbReference>
<reference evidence="6 8" key="3">
    <citation type="submission" date="2020-06" db="EMBL/GenBank/DDBJ databases">
        <title>REHAB project genomes.</title>
        <authorList>
            <person name="Shaw L.P."/>
        </authorList>
    </citation>
    <scope>NUCLEOTIDE SEQUENCE [LARGE SCALE GENOMIC DNA]</scope>
    <source>
        <strain evidence="6 8">RHBSTW-00116</strain>
    </source>
</reference>
<accession>A0A0N8LTC5</accession>
<dbReference type="EMBL" id="LJEB01000165">
    <property type="protein sequence ID" value="KPR48155.1"/>
    <property type="molecule type" value="Genomic_DNA"/>
</dbReference>